<evidence type="ECO:0000313" key="2">
    <source>
        <dbReference type="Proteomes" id="UP001234989"/>
    </source>
</evidence>
<proteinExistence type="predicted"/>
<name>A0AAF0PXV5_SOLVR</name>
<keyword evidence="2" id="KW-1185">Reference proteome</keyword>
<gene>
    <name evidence="1" type="ORF">MTR67_003334</name>
</gene>
<sequence>MVLECQPRPWCRLRS</sequence>
<reference evidence="1" key="1">
    <citation type="submission" date="2023-08" db="EMBL/GenBank/DDBJ databases">
        <title>A de novo genome assembly of Solanum verrucosum Schlechtendal, a Mexican diploid species geographically isolated from the other diploid A-genome species in potato relatives.</title>
        <authorList>
            <person name="Hosaka K."/>
        </authorList>
    </citation>
    <scope>NUCLEOTIDE SEQUENCE</scope>
    <source>
        <tissue evidence="1">Young leaves</tissue>
    </source>
</reference>
<dbReference type="EMBL" id="CP133612">
    <property type="protein sequence ID" value="WMV09949.1"/>
    <property type="molecule type" value="Genomic_DNA"/>
</dbReference>
<organism evidence="1 2">
    <name type="scientific">Solanum verrucosum</name>
    <dbReference type="NCBI Taxonomy" id="315347"/>
    <lineage>
        <taxon>Eukaryota</taxon>
        <taxon>Viridiplantae</taxon>
        <taxon>Streptophyta</taxon>
        <taxon>Embryophyta</taxon>
        <taxon>Tracheophyta</taxon>
        <taxon>Spermatophyta</taxon>
        <taxon>Magnoliopsida</taxon>
        <taxon>eudicotyledons</taxon>
        <taxon>Gunneridae</taxon>
        <taxon>Pentapetalae</taxon>
        <taxon>asterids</taxon>
        <taxon>lamiids</taxon>
        <taxon>Solanales</taxon>
        <taxon>Solanaceae</taxon>
        <taxon>Solanoideae</taxon>
        <taxon>Solaneae</taxon>
        <taxon>Solanum</taxon>
    </lineage>
</organism>
<accession>A0AAF0PXV5</accession>
<evidence type="ECO:0000313" key="1">
    <source>
        <dbReference type="EMBL" id="WMV09949.1"/>
    </source>
</evidence>
<protein>
    <submittedName>
        <fullName evidence="1">Uncharacterized protein</fullName>
    </submittedName>
</protein>
<dbReference type="Proteomes" id="UP001234989">
    <property type="component" value="Chromosome 1"/>
</dbReference>